<evidence type="ECO:0000313" key="1">
    <source>
        <dbReference type="EMBL" id="TWI05578.1"/>
    </source>
</evidence>
<protein>
    <submittedName>
        <fullName evidence="1">Uncharacterized protein DUF1688</fullName>
    </submittedName>
</protein>
<sequence length="426" mass="45830">MAWSGVRWKNTDRAMTEALELQARSLLTANAVRTRAHRMLEIGLADGLRHFTVDLDRMDGAADAVLAVTRKAYPALDIPFHARWRHFVLGGVDRWAQLAGAVSWPDRAARARAEFDLAIVSVLLDAGAGATWRYRDVETGQAIGRSEGLAIASLDMFAGGLFSHDASAAFRADADVLAQLPLSALTSAFQVGDNNPLLGLEGRADLLRRLGKLVAEHADVFGLHDTPRPGGLFDHIAAQANGGAIAAPTILSAALNQLGPIWPSRLELAGIPLGDCWRHPAIKANDATDGLVPLHKLSQWLSYSLIEPLQHAGFAVTDIDGLTGLAEYRNGGLFVDHEVLRLRDPADAERAHAVDSLLVVEWRALTVALLDWLAERIRTKLGRTAETLPLASILEGGTWAAGRAIAFARRPDGSPPLKVISDGTVF</sequence>
<dbReference type="PANTHER" id="PTHR31687">
    <property type="match status" value="1"/>
</dbReference>
<dbReference type="AlphaFoldDB" id="A0A562LD89"/>
<reference evidence="1 2" key="1">
    <citation type="journal article" date="2015" name="Stand. Genomic Sci.">
        <title>Genomic Encyclopedia of Bacterial and Archaeal Type Strains, Phase III: the genomes of soil and plant-associated and newly described type strains.</title>
        <authorList>
            <person name="Whitman W.B."/>
            <person name="Woyke T."/>
            <person name="Klenk H.P."/>
            <person name="Zhou Y."/>
            <person name="Lilburn T.G."/>
            <person name="Beck B.J."/>
            <person name="De Vos P."/>
            <person name="Vandamme P."/>
            <person name="Eisen J.A."/>
            <person name="Garrity G."/>
            <person name="Hugenholtz P."/>
            <person name="Kyrpides N.C."/>
        </authorList>
    </citation>
    <scope>NUCLEOTIDE SEQUENCE [LARGE SCALE GENOMIC DNA]</scope>
    <source>
        <strain evidence="1 2">CGMCC 1.10947</strain>
    </source>
</reference>
<dbReference type="EMBL" id="VLKL01000007">
    <property type="protein sequence ID" value="TWI05578.1"/>
    <property type="molecule type" value="Genomic_DNA"/>
</dbReference>
<dbReference type="PANTHER" id="PTHR31687:SF3">
    <property type="entry name" value="PROTEIN URG3"/>
    <property type="match status" value="1"/>
</dbReference>
<accession>A0A562LD89</accession>
<organism evidence="1 2">
    <name type="scientific">Bradyrhizobium daqingense</name>
    <dbReference type="NCBI Taxonomy" id="993502"/>
    <lineage>
        <taxon>Bacteria</taxon>
        <taxon>Pseudomonadati</taxon>
        <taxon>Pseudomonadota</taxon>
        <taxon>Alphaproteobacteria</taxon>
        <taxon>Hyphomicrobiales</taxon>
        <taxon>Nitrobacteraceae</taxon>
        <taxon>Bradyrhizobium</taxon>
    </lineage>
</organism>
<dbReference type="Proteomes" id="UP000317176">
    <property type="component" value="Unassembled WGS sequence"/>
</dbReference>
<gene>
    <name evidence="1" type="ORF">IQ17_03078</name>
</gene>
<keyword evidence="2" id="KW-1185">Reference proteome</keyword>
<dbReference type="InterPro" id="IPR012469">
    <property type="entry name" value="DUF1688"/>
</dbReference>
<comment type="caution">
    <text evidence="1">The sequence shown here is derived from an EMBL/GenBank/DDBJ whole genome shotgun (WGS) entry which is preliminary data.</text>
</comment>
<evidence type="ECO:0000313" key="2">
    <source>
        <dbReference type="Proteomes" id="UP000317176"/>
    </source>
</evidence>
<proteinExistence type="predicted"/>
<name>A0A562LD89_9BRAD</name>
<dbReference type="Pfam" id="PF07958">
    <property type="entry name" value="DUF1688"/>
    <property type="match status" value="1"/>
</dbReference>